<protein>
    <submittedName>
        <fullName evidence="1">Uncharacterized protein</fullName>
    </submittedName>
</protein>
<dbReference type="EMBL" id="OA882114">
    <property type="protein sequence ID" value="CAD7272942.1"/>
    <property type="molecule type" value="Genomic_DNA"/>
</dbReference>
<reference evidence="1" key="1">
    <citation type="submission" date="2020-11" db="EMBL/GenBank/DDBJ databases">
        <authorList>
            <person name="Tran Van P."/>
        </authorList>
    </citation>
    <scope>NUCLEOTIDE SEQUENCE</scope>
</reference>
<gene>
    <name evidence="1" type="ORF">NMOB1V02_LOCUS854</name>
</gene>
<name>A0A7R9BFW4_9CRUS</name>
<dbReference type="Proteomes" id="UP000678499">
    <property type="component" value="Unassembled WGS sequence"/>
</dbReference>
<sequence length="209" mass="23691">MLEKKLLHFWRQFYASSVSFHRRCFQDFSMCRVPQEFNLVRERNFMEAKDESSFARTSADFGPAIPSTPNSSVTFSILASENLWAAAQLQYTTHIYPKPAITQEFGNVPGPIKGARSGEYVIGPQIMLFISAFAKHGKASMAATKQLRERNFMEAKDESSFARTSADFGPAIPSTPNSSVTFSILASENLWVLWMFSSHLIHSEMRYHE</sequence>
<dbReference type="OrthoDB" id="498204at2759"/>
<organism evidence="1">
    <name type="scientific">Notodromas monacha</name>
    <dbReference type="NCBI Taxonomy" id="399045"/>
    <lineage>
        <taxon>Eukaryota</taxon>
        <taxon>Metazoa</taxon>
        <taxon>Ecdysozoa</taxon>
        <taxon>Arthropoda</taxon>
        <taxon>Crustacea</taxon>
        <taxon>Oligostraca</taxon>
        <taxon>Ostracoda</taxon>
        <taxon>Podocopa</taxon>
        <taxon>Podocopida</taxon>
        <taxon>Cypridocopina</taxon>
        <taxon>Cypridoidea</taxon>
        <taxon>Cyprididae</taxon>
        <taxon>Notodromas</taxon>
    </lineage>
</organism>
<keyword evidence="2" id="KW-1185">Reference proteome</keyword>
<dbReference type="AlphaFoldDB" id="A0A7R9BFW4"/>
<accession>A0A7R9BFW4</accession>
<evidence type="ECO:0000313" key="2">
    <source>
        <dbReference type="Proteomes" id="UP000678499"/>
    </source>
</evidence>
<proteinExistence type="predicted"/>
<evidence type="ECO:0000313" key="1">
    <source>
        <dbReference type="EMBL" id="CAD7272942.1"/>
    </source>
</evidence>
<dbReference type="EMBL" id="CAJPEX010000077">
    <property type="protein sequence ID" value="CAG0913094.1"/>
    <property type="molecule type" value="Genomic_DNA"/>
</dbReference>